<dbReference type="PATRIC" id="fig|512763.3.peg.4234"/>
<accession>A0A0P0CM21</accession>
<proteinExistence type="predicted"/>
<evidence type="ECO:0000313" key="1">
    <source>
        <dbReference type="EMBL" id="ALJ00734.1"/>
    </source>
</evidence>
<evidence type="ECO:0000313" key="2">
    <source>
        <dbReference type="Proteomes" id="UP000061382"/>
    </source>
</evidence>
<protein>
    <submittedName>
        <fullName evidence="1">Uncharacterized protein</fullName>
    </submittedName>
</protein>
<gene>
    <name evidence="1" type="ORF">DC20_19310</name>
</gene>
<keyword evidence="2" id="KW-1185">Reference proteome</keyword>
<organism evidence="1 2">
    <name type="scientific">Rufibacter tibetensis</name>
    <dbReference type="NCBI Taxonomy" id="512763"/>
    <lineage>
        <taxon>Bacteria</taxon>
        <taxon>Pseudomonadati</taxon>
        <taxon>Bacteroidota</taxon>
        <taxon>Cytophagia</taxon>
        <taxon>Cytophagales</taxon>
        <taxon>Hymenobacteraceae</taxon>
        <taxon>Rufibacter</taxon>
    </lineage>
</organism>
<dbReference type="AlphaFoldDB" id="A0A0P0CM21"/>
<reference evidence="1 2" key="1">
    <citation type="submission" date="2015-08" db="EMBL/GenBank/DDBJ databases">
        <title>Complete genome sequence of Rufibacter tibetensis strain 1351t, a radiation-resistant bacterium from tibet plateau.</title>
        <authorList>
            <person name="Dai J."/>
        </authorList>
    </citation>
    <scope>NUCLEOTIDE SEQUENCE [LARGE SCALE GENOMIC DNA]</scope>
    <source>
        <strain evidence="1 2">1351</strain>
    </source>
</reference>
<dbReference type="EMBL" id="CP012643">
    <property type="protein sequence ID" value="ALJ00734.1"/>
    <property type="molecule type" value="Genomic_DNA"/>
</dbReference>
<sequence length="99" mass="11052">MKVPIFYLGSITIIGIAMEKNVTLNGESVSLRIEVKRLDKYNHILVLNNVEYPVKVITDSSAGVETLSYYDYRGQKVVDGNGNPVKTDRGLVEYLLSKS</sequence>
<dbReference type="Proteomes" id="UP000061382">
    <property type="component" value="Chromosome"/>
</dbReference>
<name>A0A0P0CM21_9BACT</name>
<dbReference type="KEGG" id="rti:DC20_19310"/>